<evidence type="ECO:0000313" key="3">
    <source>
        <dbReference type="Proteomes" id="UP000015104"/>
    </source>
</evidence>
<proteinExistence type="predicted"/>
<dbReference type="EnsemblMetazoa" id="tetur30g01720.1">
    <property type="protein sequence ID" value="tetur30g01720.1"/>
    <property type="gene ID" value="tetur30g01720"/>
</dbReference>
<protein>
    <submittedName>
        <fullName evidence="2">Uncharacterized protein</fullName>
    </submittedName>
</protein>
<feature type="region of interest" description="Disordered" evidence="1">
    <location>
        <begin position="1"/>
        <end position="76"/>
    </location>
</feature>
<dbReference type="EMBL" id="CAEY01000869">
    <property type="status" value="NOT_ANNOTATED_CDS"/>
    <property type="molecule type" value="Genomic_DNA"/>
</dbReference>
<reference evidence="3" key="1">
    <citation type="submission" date="2011-08" db="EMBL/GenBank/DDBJ databases">
        <authorList>
            <person name="Rombauts S."/>
        </authorList>
    </citation>
    <scope>NUCLEOTIDE SEQUENCE</scope>
    <source>
        <strain evidence="3">London</strain>
    </source>
</reference>
<dbReference type="HOGENOM" id="CLU_199288_0_0_1"/>
<evidence type="ECO:0000313" key="2">
    <source>
        <dbReference type="EnsemblMetazoa" id="tetur30g01720.1"/>
    </source>
</evidence>
<accession>T1L0S0</accession>
<dbReference type="AlphaFoldDB" id="T1L0S0"/>
<organism evidence="2 3">
    <name type="scientific">Tetranychus urticae</name>
    <name type="common">Two-spotted spider mite</name>
    <dbReference type="NCBI Taxonomy" id="32264"/>
    <lineage>
        <taxon>Eukaryota</taxon>
        <taxon>Metazoa</taxon>
        <taxon>Ecdysozoa</taxon>
        <taxon>Arthropoda</taxon>
        <taxon>Chelicerata</taxon>
        <taxon>Arachnida</taxon>
        <taxon>Acari</taxon>
        <taxon>Acariformes</taxon>
        <taxon>Trombidiformes</taxon>
        <taxon>Prostigmata</taxon>
        <taxon>Eleutherengona</taxon>
        <taxon>Raphignathae</taxon>
        <taxon>Tetranychoidea</taxon>
        <taxon>Tetranychidae</taxon>
        <taxon>Tetranychus</taxon>
    </lineage>
</organism>
<feature type="compositionally biased region" description="Polar residues" evidence="1">
    <location>
        <begin position="1"/>
        <end position="20"/>
    </location>
</feature>
<sequence length="76" mass="8350">MDRGSQTNQRNPTHSPNGPGQNERYAGTGPFKPNEPVQPNTHLKFSRPQCCDLGNQANRMNPNNAAFSNSRAGNKK</sequence>
<evidence type="ECO:0000256" key="1">
    <source>
        <dbReference type="SAM" id="MobiDB-lite"/>
    </source>
</evidence>
<feature type="compositionally biased region" description="Polar residues" evidence="1">
    <location>
        <begin position="55"/>
        <end position="76"/>
    </location>
</feature>
<keyword evidence="3" id="KW-1185">Reference proteome</keyword>
<name>T1L0S0_TETUR</name>
<reference evidence="2" key="2">
    <citation type="submission" date="2015-06" db="UniProtKB">
        <authorList>
            <consortium name="EnsemblMetazoa"/>
        </authorList>
    </citation>
    <scope>IDENTIFICATION</scope>
</reference>
<dbReference type="Proteomes" id="UP000015104">
    <property type="component" value="Unassembled WGS sequence"/>
</dbReference>